<evidence type="ECO:0000313" key="2">
    <source>
        <dbReference type="Proteomes" id="UP000002817"/>
    </source>
</evidence>
<proteinExistence type="predicted"/>
<protein>
    <submittedName>
        <fullName evidence="1">Uncharacterized protein</fullName>
    </submittedName>
</protein>
<name>F9SWA9_VIBOR</name>
<dbReference type="EMBL" id="AFWH01000045">
    <property type="protein sequence ID" value="EGU47881.1"/>
    <property type="molecule type" value="Genomic_DNA"/>
</dbReference>
<organism evidence="1 2">
    <name type="scientific">Vibrio orientalis CIP 102891 = ATCC 33934</name>
    <dbReference type="NCBI Taxonomy" id="675816"/>
    <lineage>
        <taxon>Bacteria</taxon>
        <taxon>Pseudomonadati</taxon>
        <taxon>Pseudomonadota</taxon>
        <taxon>Gammaproteobacteria</taxon>
        <taxon>Vibrionales</taxon>
        <taxon>Vibrionaceae</taxon>
        <taxon>Vibrio</taxon>
        <taxon>Vibrio oreintalis group</taxon>
    </lineage>
</organism>
<evidence type="ECO:0000313" key="1">
    <source>
        <dbReference type="EMBL" id="EGU47881.1"/>
    </source>
</evidence>
<comment type="caution">
    <text evidence="1">The sequence shown here is derived from an EMBL/GenBank/DDBJ whole genome shotgun (WGS) entry which is preliminary data.</text>
</comment>
<gene>
    <name evidence="1" type="ORF">VIOR3934_11382</name>
</gene>
<dbReference type="Proteomes" id="UP000002817">
    <property type="component" value="Unassembled WGS sequence"/>
</dbReference>
<sequence>MHKVILDWTASVIELFARLQSHHQHYTPAQSLG</sequence>
<reference evidence="1 2" key="1">
    <citation type="journal article" date="2012" name="Int. J. Syst. Evol. Microbiol.">
        <title>Vibrio caribbeanicus sp. nov., isolated from the marine sponge Scleritoderma cyanea.</title>
        <authorList>
            <person name="Hoffmann M."/>
            <person name="Monday S.R."/>
            <person name="Allard M.W."/>
            <person name="Strain E.A."/>
            <person name="Whittaker P."/>
            <person name="Naum M."/>
            <person name="McCarthy P.J."/>
            <person name="Lopez J.V."/>
            <person name="Fischer M."/>
            <person name="Brown E.W."/>
        </authorList>
    </citation>
    <scope>NUCLEOTIDE SEQUENCE [LARGE SCALE GENOMIC DNA]</scope>
    <source>
        <strain evidence="2">CIP 102891 / ATCC 33934</strain>
    </source>
</reference>
<dbReference type="AlphaFoldDB" id="F9SWA9"/>
<accession>F9SWA9</accession>